<accession>A0AA51NCU2</accession>
<protein>
    <submittedName>
        <fullName evidence="2">PD-(D/E)XK nuclease family protein</fullName>
    </submittedName>
</protein>
<evidence type="ECO:0000259" key="1">
    <source>
        <dbReference type="Pfam" id="PF12705"/>
    </source>
</evidence>
<dbReference type="SUPFAM" id="SSF52540">
    <property type="entry name" value="P-loop containing nucleoside triphosphate hydrolases"/>
    <property type="match status" value="1"/>
</dbReference>
<dbReference type="SUPFAM" id="SSF52980">
    <property type="entry name" value="Restriction endonuclease-like"/>
    <property type="match status" value="1"/>
</dbReference>
<reference evidence="2 3" key="1">
    <citation type="submission" date="2023-08" db="EMBL/GenBank/DDBJ databases">
        <title>Comparative genomics and taxonomic characterization of three novel marine species of genus Marivirga.</title>
        <authorList>
            <person name="Muhammad N."/>
            <person name="Kim S.-G."/>
        </authorList>
    </citation>
    <scope>NUCLEOTIDE SEQUENCE [LARGE SCALE GENOMIC DNA]</scope>
    <source>
        <strain evidence="2 3">BDSF4-3</strain>
    </source>
</reference>
<dbReference type="Proteomes" id="UP001230496">
    <property type="component" value="Chromosome"/>
</dbReference>
<dbReference type="Gene3D" id="3.90.320.10">
    <property type="match status" value="1"/>
</dbReference>
<sequence>MQNTFLEELAHTLYTQLGKDISNYTVIFPNRRAGLFFNRALRKLIDQPIWAPEAMAIEDFVRQKSDFAVPDQLSLIFSLHEVFQKHAPFKEDFEQFYFWGDMLVKDFNDVDHYMADARPLFANLLEWKKLADTDFLTEEQVQLIEKFWKSFEAKPKDAQEKFARNWNILYPVYQDFKQKLKEENQAYNGMLYREYAEKLKAGEVQISGHLIFAGFNALTKTEEIIISEAVKQGAQIFWDTDAYYAAPENTMQEAGNFFREYSKHTVLGKTFPEELPDRIIKETPQINITEVKGNIAQAKFLGQLLTEQNIGQPEKTAIILGDESLLFPVLYALPEEIKKVNVTMGYPLRFASIYQLMNICLYLQKNKRVEVDKITFNHRDVLKILKHPFVGNLLGEIAKTKIQNIETNNIIRLELKDLYAENEEENPLLEILFNDGSENYFFYLRTILQYVHQEQIESTEQEFISEIYKQINQLEQIISEFKLALDINAFIRLFNRIIQSIRVPFSGEPLEGIQIMGVLESRNLDFEYIYFLSMSEDNFPGGANSQSFIPYNIRKAYGLPTLEQRDAIYAYLFNRLLQRSNEMHLMYNSDNSGGKGGEPSRYLLQLQYELGIQTQKVKLQNLNQDPQAASAVPITIEKNEAIWNILKSYNKDRYLSASALKTYLNCRLQFYFRYIAGLKERDEVSEDLDAADFGNILHQVMEKLYGSVLNQLLDANKIILLKKKIDALIKEEFAALYGKKDKVSEFEFEGRNIIIRDVVKRMVIQILNYDAQIAPFTVKRVEGVFKYEVPLEDGQKIQLQGSIDRLDEKESSIRVIDYKSGGDEVKFPDIESLFDRDHDKRNGAAMQTLIYSYLFIKSDDYDGIKNVVPGLYNGKGLFKADFSEKLKLNRNELNNAEVLMKEFEKGLKNILNEIFISDQPFKQTDKLENCAFCAYKTICNR</sequence>
<dbReference type="AlphaFoldDB" id="A0AA51NCU2"/>
<feature type="domain" description="PD-(D/E)XK endonuclease-like" evidence="1">
    <location>
        <begin position="655"/>
        <end position="940"/>
    </location>
</feature>
<keyword evidence="3" id="KW-1185">Reference proteome</keyword>
<gene>
    <name evidence="2" type="ORF">QYS49_34565</name>
</gene>
<dbReference type="EMBL" id="CP129971">
    <property type="protein sequence ID" value="WMN12770.1"/>
    <property type="molecule type" value="Genomic_DNA"/>
</dbReference>
<proteinExistence type="predicted"/>
<organism evidence="2 3">
    <name type="scientific">Marivirga salinarum</name>
    <dbReference type="NCBI Taxonomy" id="3059078"/>
    <lineage>
        <taxon>Bacteria</taxon>
        <taxon>Pseudomonadati</taxon>
        <taxon>Bacteroidota</taxon>
        <taxon>Cytophagia</taxon>
        <taxon>Cytophagales</taxon>
        <taxon>Marivirgaceae</taxon>
        <taxon>Marivirga</taxon>
    </lineage>
</organism>
<name>A0AA51NCU2_9BACT</name>
<dbReference type="Pfam" id="PF12705">
    <property type="entry name" value="PDDEXK_1"/>
    <property type="match status" value="1"/>
</dbReference>
<dbReference type="InterPro" id="IPR011335">
    <property type="entry name" value="Restrct_endonuc-II-like"/>
</dbReference>
<dbReference type="InterPro" id="IPR027417">
    <property type="entry name" value="P-loop_NTPase"/>
</dbReference>
<dbReference type="InterPro" id="IPR038726">
    <property type="entry name" value="PDDEXK_AddAB-type"/>
</dbReference>
<evidence type="ECO:0000313" key="3">
    <source>
        <dbReference type="Proteomes" id="UP001230496"/>
    </source>
</evidence>
<evidence type="ECO:0000313" key="2">
    <source>
        <dbReference type="EMBL" id="WMN12770.1"/>
    </source>
</evidence>
<dbReference type="KEGG" id="msaa:QYS49_34565"/>
<dbReference type="RefSeq" id="WP_308351041.1">
    <property type="nucleotide sequence ID" value="NZ_CP129971.1"/>
</dbReference>
<dbReference type="InterPro" id="IPR011604">
    <property type="entry name" value="PDDEXK-like_dom_sf"/>
</dbReference>